<accession>A0A1Y1MM67</accession>
<evidence type="ECO:0000256" key="2">
    <source>
        <dbReference type="SAM" id="SignalP"/>
    </source>
</evidence>
<organism evidence="3">
    <name type="scientific">Photinus pyralis</name>
    <name type="common">Common eastern firefly</name>
    <name type="synonym">Lampyris pyralis</name>
    <dbReference type="NCBI Taxonomy" id="7054"/>
    <lineage>
        <taxon>Eukaryota</taxon>
        <taxon>Metazoa</taxon>
        <taxon>Ecdysozoa</taxon>
        <taxon>Arthropoda</taxon>
        <taxon>Hexapoda</taxon>
        <taxon>Insecta</taxon>
        <taxon>Pterygota</taxon>
        <taxon>Neoptera</taxon>
        <taxon>Endopterygota</taxon>
        <taxon>Coleoptera</taxon>
        <taxon>Polyphaga</taxon>
        <taxon>Elateriformia</taxon>
        <taxon>Elateroidea</taxon>
        <taxon>Lampyridae</taxon>
        <taxon>Lampyrinae</taxon>
        <taxon>Photinus</taxon>
    </lineage>
</organism>
<dbReference type="EMBL" id="GEZM01027373">
    <property type="protein sequence ID" value="JAV86772.1"/>
    <property type="molecule type" value="Transcribed_RNA"/>
</dbReference>
<protein>
    <submittedName>
        <fullName evidence="3">Uncharacterized protein</fullName>
    </submittedName>
</protein>
<name>A0A1Y1MM67_PHOPY</name>
<feature type="region of interest" description="Disordered" evidence="1">
    <location>
        <begin position="74"/>
        <end position="118"/>
    </location>
</feature>
<feature type="signal peptide" evidence="2">
    <location>
        <begin position="1"/>
        <end position="19"/>
    </location>
</feature>
<feature type="chain" id="PRO_5013073122" evidence="2">
    <location>
        <begin position="20"/>
        <end position="118"/>
    </location>
</feature>
<dbReference type="RefSeq" id="XP_031348668.1">
    <property type="nucleotide sequence ID" value="XM_031492808.1"/>
</dbReference>
<sequence>MYYVLSSLLAASLVLGTFGQANFNPVLSGYGYSYLQNLGWPDIVSRQSLPIDFIQQHVVSSPIQIYRHLSQFWPHQGDTEKPTSVEPQERSTQNDDYERSRKKYPESFPPPIYTHSYY</sequence>
<feature type="compositionally biased region" description="Basic and acidic residues" evidence="1">
    <location>
        <begin position="77"/>
        <end position="105"/>
    </location>
</feature>
<evidence type="ECO:0000256" key="1">
    <source>
        <dbReference type="SAM" id="MobiDB-lite"/>
    </source>
</evidence>
<evidence type="ECO:0000313" key="3">
    <source>
        <dbReference type="EMBL" id="JAV86772.1"/>
    </source>
</evidence>
<reference evidence="3" key="1">
    <citation type="journal article" date="2016" name="Sci. Rep.">
        <title>Molecular characterization of firefly nuptial gifts: a multi-omics approach sheds light on postcopulatory sexual selection.</title>
        <authorList>
            <person name="Al-Wathiqui N."/>
            <person name="Fallon T.R."/>
            <person name="South A."/>
            <person name="Weng J.K."/>
            <person name="Lewis S.M."/>
        </authorList>
    </citation>
    <scope>NUCLEOTIDE SEQUENCE</scope>
</reference>
<keyword evidence="2" id="KW-0732">Signal</keyword>
<dbReference type="AlphaFoldDB" id="A0A1Y1MM67"/>
<proteinExistence type="predicted"/>
<dbReference type="GeneID" id="116174816"/>
<dbReference type="KEGG" id="ppyr:116174816"/>